<evidence type="ECO:0000313" key="2">
    <source>
        <dbReference type="Proteomes" id="UP001190700"/>
    </source>
</evidence>
<reference evidence="1 2" key="1">
    <citation type="journal article" date="2015" name="Genome Biol. Evol.">
        <title>Comparative Genomics of a Bacterivorous Green Alga Reveals Evolutionary Causalities and Consequences of Phago-Mixotrophic Mode of Nutrition.</title>
        <authorList>
            <person name="Burns J.A."/>
            <person name="Paasch A."/>
            <person name="Narechania A."/>
            <person name="Kim E."/>
        </authorList>
    </citation>
    <scope>NUCLEOTIDE SEQUENCE [LARGE SCALE GENOMIC DNA]</scope>
    <source>
        <strain evidence="1 2">PLY_AMNH</strain>
    </source>
</reference>
<sequence length="179" mass="19820">MIKPLFVTTRTVPFTFADDINLGLRAQYASLRTDSAAPHSALAVRVQEARNSLRQLKHAAGGAGDVQHFPMVHFGSAAPAVFDEPAKEHKPKVAIAIDEDSALYPQQFIDGEPPDGFWFTDTVPDNTLDSDFDNNFTLDSGFLDSEYFDISNLDFEIEDKNANNFDFCELCVVDHFQGG</sequence>
<comment type="caution">
    <text evidence="1">The sequence shown here is derived from an EMBL/GenBank/DDBJ whole genome shotgun (WGS) entry which is preliminary data.</text>
</comment>
<dbReference type="EMBL" id="LGRX02034506">
    <property type="protein sequence ID" value="KAK3237623.1"/>
    <property type="molecule type" value="Genomic_DNA"/>
</dbReference>
<protein>
    <submittedName>
        <fullName evidence="1">Uncharacterized protein</fullName>
    </submittedName>
</protein>
<keyword evidence="2" id="KW-1185">Reference proteome</keyword>
<organism evidence="1 2">
    <name type="scientific">Cymbomonas tetramitiformis</name>
    <dbReference type="NCBI Taxonomy" id="36881"/>
    <lineage>
        <taxon>Eukaryota</taxon>
        <taxon>Viridiplantae</taxon>
        <taxon>Chlorophyta</taxon>
        <taxon>Pyramimonadophyceae</taxon>
        <taxon>Pyramimonadales</taxon>
        <taxon>Pyramimonadaceae</taxon>
        <taxon>Cymbomonas</taxon>
    </lineage>
</organism>
<gene>
    <name evidence="1" type="ORF">CYMTET_52315</name>
</gene>
<name>A0AAE0EQX6_9CHLO</name>
<evidence type="ECO:0000313" key="1">
    <source>
        <dbReference type="EMBL" id="KAK3237623.1"/>
    </source>
</evidence>
<accession>A0AAE0EQX6</accession>
<dbReference type="Proteomes" id="UP001190700">
    <property type="component" value="Unassembled WGS sequence"/>
</dbReference>
<dbReference type="AlphaFoldDB" id="A0AAE0EQX6"/>
<proteinExistence type="predicted"/>